<dbReference type="KEGG" id="dli:dnl_44090"/>
<keyword evidence="2" id="KW-1185">Reference proteome</keyword>
<name>A0A975BB56_9BACT</name>
<dbReference type="EMBL" id="CP061799">
    <property type="protein sequence ID" value="QTA82045.1"/>
    <property type="molecule type" value="Genomic_DNA"/>
</dbReference>
<dbReference type="AlphaFoldDB" id="A0A975BB56"/>
<reference evidence="1" key="1">
    <citation type="journal article" date="2021" name="Microb. Physiol.">
        <title>Proteogenomic Insights into the Physiology of Marine, Sulfate-Reducing, Filamentous Desulfonema limicola and Desulfonema magnum.</title>
        <authorList>
            <person name="Schnaars V."/>
            <person name="Wohlbrand L."/>
            <person name="Scheve S."/>
            <person name="Hinrichs C."/>
            <person name="Reinhardt R."/>
            <person name="Rabus R."/>
        </authorList>
    </citation>
    <scope>NUCLEOTIDE SEQUENCE</scope>
    <source>
        <strain evidence="1">5ac10</strain>
    </source>
</reference>
<protein>
    <submittedName>
        <fullName evidence="1">Uncharacterized protein</fullName>
    </submittedName>
</protein>
<accession>A0A975BB56</accession>
<sequence length="37" mass="4119">MTKNLYGNNSIKQAATHAAGEMYAQQHDIARKIRETG</sequence>
<evidence type="ECO:0000313" key="1">
    <source>
        <dbReference type="EMBL" id="QTA82045.1"/>
    </source>
</evidence>
<proteinExistence type="predicted"/>
<gene>
    <name evidence="1" type="ORF">dnl_44090</name>
</gene>
<evidence type="ECO:0000313" key="2">
    <source>
        <dbReference type="Proteomes" id="UP000663720"/>
    </source>
</evidence>
<dbReference type="Proteomes" id="UP000663720">
    <property type="component" value="Chromosome"/>
</dbReference>
<organism evidence="1 2">
    <name type="scientific">Desulfonema limicola</name>
    <dbReference type="NCBI Taxonomy" id="45656"/>
    <lineage>
        <taxon>Bacteria</taxon>
        <taxon>Pseudomonadati</taxon>
        <taxon>Thermodesulfobacteriota</taxon>
        <taxon>Desulfobacteria</taxon>
        <taxon>Desulfobacterales</taxon>
        <taxon>Desulfococcaceae</taxon>
        <taxon>Desulfonema</taxon>
    </lineage>
</organism>